<evidence type="ECO:0000259" key="2">
    <source>
        <dbReference type="PROSITE" id="PS51272"/>
    </source>
</evidence>
<dbReference type="InterPro" id="IPR051465">
    <property type="entry name" value="Cell_Envelope_Struct_Comp"/>
</dbReference>
<evidence type="ECO:0000313" key="4">
    <source>
        <dbReference type="Proteomes" id="UP000564806"/>
    </source>
</evidence>
<organism evidence="3 4">
    <name type="scientific">Paenibacillus agri</name>
    <dbReference type="NCBI Taxonomy" id="2744309"/>
    <lineage>
        <taxon>Bacteria</taxon>
        <taxon>Bacillati</taxon>
        <taxon>Bacillota</taxon>
        <taxon>Bacilli</taxon>
        <taxon>Bacillales</taxon>
        <taxon>Paenibacillaceae</taxon>
        <taxon>Paenibacillus</taxon>
    </lineage>
</organism>
<gene>
    <name evidence="3" type="ORF">HPT30_04505</name>
</gene>
<dbReference type="InterPro" id="IPR013783">
    <property type="entry name" value="Ig-like_fold"/>
</dbReference>
<feature type="domain" description="SLH" evidence="2">
    <location>
        <begin position="44"/>
        <end position="107"/>
    </location>
</feature>
<feature type="region of interest" description="Disordered" evidence="1">
    <location>
        <begin position="323"/>
        <end position="342"/>
    </location>
</feature>
<dbReference type="PANTHER" id="PTHR43308">
    <property type="entry name" value="OUTER MEMBRANE PROTEIN ALPHA-RELATED"/>
    <property type="match status" value="1"/>
</dbReference>
<evidence type="ECO:0000313" key="3">
    <source>
        <dbReference type="EMBL" id="NUU59614.1"/>
    </source>
</evidence>
<dbReference type="AlphaFoldDB" id="A0A850EJQ2"/>
<proteinExistence type="predicted"/>
<feature type="compositionally biased region" description="Polar residues" evidence="1">
    <location>
        <begin position="325"/>
        <end position="336"/>
    </location>
</feature>
<sequence>MDEDSGGDGVVKGKSIRYAAVWLMLLSLLFGGVANAATVVQQSSSYVFVDVKTTYWANEAIESMASQGIITGNPDGTFKPEAPITREQLAKLITLTFGLDLVEAEEQTFSDVSPSSWAYKYVESSKDYLTGYFPMKGKPFFDPQAKATREDVAVALVRAMGLATEGVEADSALRWKFNDYGDISPQLAQEVAVAVDKKLIQGFPDGSFKPNAPINRASVATLLYRVLKSSYTNASKDVQLDVQVPANVSEATIKITGKVNADAKVYINEDEVENNNGSFAEAYSLDEGEKVYEFVFKAVLPNGRSKIVKKQVTFETTGPKLTVQAPDTTNQPSAKISGTVRDSSDSPATVWINDKGVHVSYNGEWSADILLKEGVNKIVVTAKNKYGKTAVVEKQITFSLAGPNLVIDATPEKTNKNTITLSGTATDKNDNSPKIYMNDQLVGSYGSFNKTVTLNEGENVFTFKATNNIDKSSPTITKKITFLSYRPQLVLDLVPETSNDATITLSGTATDNNDSSPKIYMNDQLVGSYGSFNKTVTLKEGENVFIFKATNSLGKISETITKKIIFSVGGPELVLDLVPETSNDATITLSGTATDKNDSSPKIYMNDQLVGSYGSFNKTVTLKEGENVFTFKATNNLGKSSATIKKIVVFTIAAPELQLDYIPETTSNGQITLSGNTTDANDSSPKIYLNDQLVGSYGSFNKMVTLKEGSNSFIFKVTNKYGKFTTVEKTVVYTPEEAKE</sequence>
<evidence type="ECO:0000256" key="1">
    <source>
        <dbReference type="SAM" id="MobiDB-lite"/>
    </source>
</evidence>
<dbReference type="PROSITE" id="PS51272">
    <property type="entry name" value="SLH"/>
    <property type="match status" value="3"/>
</dbReference>
<dbReference type="Pfam" id="PF09136">
    <property type="entry name" value="Glucodextran_B"/>
    <property type="match status" value="4"/>
</dbReference>
<accession>A0A850EJQ2</accession>
<reference evidence="3" key="1">
    <citation type="submission" date="2020-06" db="EMBL/GenBank/DDBJ databases">
        <title>Paenibacillus sp. nov., isolated from soil.</title>
        <authorList>
            <person name="Seo Y.L."/>
        </authorList>
    </citation>
    <scope>NUCLEOTIDE SEQUENCE [LARGE SCALE GENOMIC DNA]</scope>
    <source>
        <strain evidence="3">JW14</strain>
    </source>
</reference>
<comment type="caution">
    <text evidence="3">The sequence shown here is derived from an EMBL/GenBank/DDBJ whole genome shotgun (WGS) entry which is preliminary data.</text>
</comment>
<dbReference type="Proteomes" id="UP000564806">
    <property type="component" value="Unassembled WGS sequence"/>
</dbReference>
<dbReference type="PANTHER" id="PTHR43308:SF5">
    <property type="entry name" value="S-LAYER PROTEIN _ PEPTIDOGLYCAN ENDO-BETA-N-ACETYLGLUCOSAMINIDASE"/>
    <property type="match status" value="1"/>
</dbReference>
<dbReference type="RefSeq" id="WP_175370285.1">
    <property type="nucleotide sequence ID" value="NZ_JABWCS010000190.1"/>
</dbReference>
<feature type="domain" description="SLH" evidence="2">
    <location>
        <begin position="108"/>
        <end position="170"/>
    </location>
</feature>
<name>A0A850EJQ2_9BACL</name>
<protein>
    <submittedName>
        <fullName evidence="3">S-layer homology domain-containing protein</fullName>
    </submittedName>
</protein>
<dbReference type="EMBL" id="JABWCS010000190">
    <property type="protein sequence ID" value="NUU59614.1"/>
    <property type="molecule type" value="Genomic_DNA"/>
</dbReference>
<feature type="domain" description="SLH" evidence="2">
    <location>
        <begin position="174"/>
        <end position="237"/>
    </location>
</feature>
<keyword evidence="4" id="KW-1185">Reference proteome</keyword>
<dbReference type="InterPro" id="IPR001119">
    <property type="entry name" value="SLH_dom"/>
</dbReference>
<dbReference type="Gene3D" id="2.60.40.10">
    <property type="entry name" value="Immunoglobulins"/>
    <property type="match status" value="6"/>
</dbReference>
<dbReference type="Pfam" id="PF00395">
    <property type="entry name" value="SLH"/>
    <property type="match status" value="2"/>
</dbReference>